<gene>
    <name evidence="4" type="ORF">IEO21_05420</name>
</gene>
<dbReference type="GO" id="GO:0016491">
    <property type="term" value="F:oxidoreductase activity"/>
    <property type="evidence" value="ECO:0007669"/>
    <property type="project" value="UniProtKB-KW"/>
</dbReference>
<evidence type="ECO:0008006" key="6">
    <source>
        <dbReference type="Google" id="ProtNLM"/>
    </source>
</evidence>
<dbReference type="InterPro" id="IPR036291">
    <property type="entry name" value="NAD(P)-bd_dom_sf"/>
</dbReference>
<dbReference type="PRINTS" id="PR00081">
    <property type="entry name" value="GDHRDH"/>
</dbReference>
<dbReference type="Gene3D" id="3.40.50.720">
    <property type="entry name" value="NAD(P)-binding Rossmann-like Domain"/>
    <property type="match status" value="1"/>
</dbReference>
<evidence type="ECO:0000256" key="3">
    <source>
        <dbReference type="RuleBase" id="RU000363"/>
    </source>
</evidence>
<dbReference type="SUPFAM" id="SSF51735">
    <property type="entry name" value="NAD(P)-binding Rossmann-fold domains"/>
    <property type="match status" value="1"/>
</dbReference>
<name>A0A8H7U1N1_9APHY</name>
<evidence type="ECO:0000313" key="5">
    <source>
        <dbReference type="Proteomes" id="UP000639403"/>
    </source>
</evidence>
<dbReference type="Proteomes" id="UP000639403">
    <property type="component" value="Unassembled WGS sequence"/>
</dbReference>
<dbReference type="PANTHER" id="PTHR43976">
    <property type="entry name" value="SHORT CHAIN DEHYDROGENASE"/>
    <property type="match status" value="1"/>
</dbReference>
<dbReference type="PRINTS" id="PR00080">
    <property type="entry name" value="SDRFAMILY"/>
</dbReference>
<keyword evidence="2" id="KW-0560">Oxidoreductase</keyword>
<proteinExistence type="inferred from homology"/>
<evidence type="ECO:0000313" key="4">
    <source>
        <dbReference type="EMBL" id="KAF9813704.1"/>
    </source>
</evidence>
<evidence type="ECO:0000256" key="1">
    <source>
        <dbReference type="ARBA" id="ARBA00006484"/>
    </source>
</evidence>
<protein>
    <recommendedName>
        <fullName evidence="6">NAD-P-binding protein</fullName>
    </recommendedName>
</protein>
<dbReference type="AlphaFoldDB" id="A0A8H7U1N1"/>
<dbReference type="Pfam" id="PF00106">
    <property type="entry name" value="adh_short"/>
    <property type="match status" value="1"/>
</dbReference>
<comment type="similarity">
    <text evidence="1 3">Belongs to the short-chain dehydrogenases/reductases (SDR) family.</text>
</comment>
<comment type="caution">
    <text evidence="4">The sequence shown here is derived from an EMBL/GenBank/DDBJ whole genome shotgun (WGS) entry which is preliminary data.</text>
</comment>
<dbReference type="EMBL" id="JADOXO010000098">
    <property type="protein sequence ID" value="KAF9813704.1"/>
    <property type="molecule type" value="Genomic_DNA"/>
</dbReference>
<evidence type="ECO:0000256" key="2">
    <source>
        <dbReference type="ARBA" id="ARBA00023002"/>
    </source>
</evidence>
<reference evidence="4" key="2">
    <citation type="journal article" name="Front. Microbiol.">
        <title>Degradative Capacity of Two Strains of Rhodonia placenta: From Phenotype to Genotype.</title>
        <authorList>
            <person name="Kolle M."/>
            <person name="Horta M.A.C."/>
            <person name="Nowrousian M."/>
            <person name="Ohm R.A."/>
            <person name="Benz J.P."/>
            <person name="Pilgard A."/>
        </authorList>
    </citation>
    <scope>NUCLEOTIDE SEQUENCE</scope>
    <source>
        <strain evidence="4">FPRL280</strain>
    </source>
</reference>
<dbReference type="CDD" id="cd05374">
    <property type="entry name" value="17beta-HSD-like_SDR_c"/>
    <property type="match status" value="1"/>
</dbReference>
<dbReference type="PANTHER" id="PTHR43976:SF16">
    <property type="entry name" value="SHORT-CHAIN DEHYDROGENASE_REDUCTASE FAMILY PROTEIN"/>
    <property type="match status" value="1"/>
</dbReference>
<dbReference type="InterPro" id="IPR002347">
    <property type="entry name" value="SDR_fam"/>
</dbReference>
<sequence>MSSPQVWFITGSSSGFGRAVAEHVLRKGDIAVATLRTPSALADLAARYPPSRLLVLPLDVTDAAQIQAAFARALEVFGRIDVVWNNAGYTMLGEAEGTPDEVARKMFEVNFWGAANVSREAVRVFRDVNSPRGGRLLQNSSVAGLQGYLLIAYYSATKFALEGLTESLVAEIPPEWNIKITLVEPGSFNTSALDNGVKLPQHPAYVTPDSASTAFRKAVETFEMPGDPEKGAERIYELAALPNPPLHLVLGADAILTARKKAADLAREVEEYASWSDGTATVH</sequence>
<accession>A0A8H7U1N1</accession>
<reference evidence="4" key="1">
    <citation type="submission" date="2020-11" db="EMBL/GenBank/DDBJ databases">
        <authorList>
            <person name="Koelle M."/>
            <person name="Horta M.A.C."/>
            <person name="Nowrousian M."/>
            <person name="Ohm R.A."/>
            <person name="Benz P."/>
            <person name="Pilgard A."/>
        </authorList>
    </citation>
    <scope>NUCLEOTIDE SEQUENCE</scope>
    <source>
        <strain evidence="4">FPRL280</strain>
    </source>
</reference>
<dbReference type="InterPro" id="IPR051911">
    <property type="entry name" value="SDR_oxidoreductase"/>
</dbReference>
<organism evidence="4 5">
    <name type="scientific">Rhodonia placenta</name>
    <dbReference type="NCBI Taxonomy" id="104341"/>
    <lineage>
        <taxon>Eukaryota</taxon>
        <taxon>Fungi</taxon>
        <taxon>Dikarya</taxon>
        <taxon>Basidiomycota</taxon>
        <taxon>Agaricomycotina</taxon>
        <taxon>Agaricomycetes</taxon>
        <taxon>Polyporales</taxon>
        <taxon>Adustoporiaceae</taxon>
        <taxon>Rhodonia</taxon>
    </lineage>
</organism>